<keyword evidence="7" id="KW-0963">Cytoplasm</keyword>
<keyword evidence="5 7" id="KW-0443">Lipid metabolism</keyword>
<accession>A0A1T5MG23</accession>
<comment type="PTM">
    <text evidence="9">4'-phosphopantetheine is transferred from CoA to a specific serine of apo-ACP by acpS.</text>
</comment>
<dbReference type="Pfam" id="PF00550">
    <property type="entry name" value="PP-binding"/>
    <property type="match status" value="1"/>
</dbReference>
<dbReference type="InterPro" id="IPR036736">
    <property type="entry name" value="ACP-like_sf"/>
</dbReference>
<dbReference type="GO" id="GO:0009245">
    <property type="term" value="P:lipid A biosynthetic process"/>
    <property type="evidence" value="ECO:0007669"/>
    <property type="project" value="TreeGrafter"/>
</dbReference>
<dbReference type="NCBIfam" id="NF002148">
    <property type="entry name" value="PRK00982.1-2"/>
    <property type="match status" value="1"/>
</dbReference>
<dbReference type="InterPro" id="IPR003231">
    <property type="entry name" value="ACP"/>
</dbReference>
<evidence type="ECO:0000256" key="3">
    <source>
        <dbReference type="ARBA" id="ARBA00022553"/>
    </source>
</evidence>
<gene>
    <name evidence="7" type="primary">acpP</name>
    <name evidence="11" type="ORF">SAMN02194393_04644</name>
</gene>
<dbReference type="EMBL" id="FUZT01000015">
    <property type="protein sequence ID" value="SKC87125.1"/>
    <property type="molecule type" value="Genomic_DNA"/>
</dbReference>
<dbReference type="NCBIfam" id="TIGR00517">
    <property type="entry name" value="acyl_carrier"/>
    <property type="match status" value="1"/>
</dbReference>
<comment type="PTM">
    <text evidence="7">4'-phosphopantetheine is transferred from CoA to a specific serine of apo-ACP by AcpS. This modification is essential for activity because fatty acids are bound in thioester linkage to the sulfhydryl of the prosthetic group.</text>
</comment>
<dbReference type="InterPro" id="IPR009081">
    <property type="entry name" value="PP-bd_ACP"/>
</dbReference>
<comment type="pathway">
    <text evidence="7 9">Lipid metabolism; fatty acid biosynthesis.</text>
</comment>
<sequence>MVFDKVVEIIVEQLDIDNVEEITPKTSLMGDLEADSLDAVEVIMALEDEFEIEIPDEDAENFKNIGDIAKYIEEKSK</sequence>
<evidence type="ECO:0000256" key="6">
    <source>
        <dbReference type="ARBA" id="ARBA00023160"/>
    </source>
</evidence>
<dbReference type="UniPathway" id="UPA00094"/>
<keyword evidence="3 7" id="KW-0597">Phosphoprotein</keyword>
<evidence type="ECO:0000256" key="9">
    <source>
        <dbReference type="RuleBase" id="RU003545"/>
    </source>
</evidence>
<evidence type="ECO:0000313" key="11">
    <source>
        <dbReference type="EMBL" id="SKC87125.1"/>
    </source>
</evidence>
<evidence type="ECO:0000256" key="5">
    <source>
        <dbReference type="ARBA" id="ARBA00023098"/>
    </source>
</evidence>
<feature type="domain" description="Carrier" evidence="10">
    <location>
        <begin position="1"/>
        <end position="76"/>
    </location>
</feature>
<keyword evidence="1 7" id="KW-0596">Phosphopantetheine</keyword>
<keyword evidence="6 7" id="KW-0275">Fatty acid biosynthesis</keyword>
<dbReference type="Proteomes" id="UP000190285">
    <property type="component" value="Unassembled WGS sequence"/>
</dbReference>
<comment type="similarity">
    <text evidence="7">Belongs to the acyl carrier protein (ACP) family.</text>
</comment>
<dbReference type="SUPFAM" id="SSF47336">
    <property type="entry name" value="ACP-like"/>
    <property type="match status" value="1"/>
</dbReference>
<dbReference type="GO" id="GO:0005829">
    <property type="term" value="C:cytosol"/>
    <property type="evidence" value="ECO:0007669"/>
    <property type="project" value="TreeGrafter"/>
</dbReference>
<evidence type="ECO:0000256" key="2">
    <source>
        <dbReference type="ARBA" id="ARBA00022516"/>
    </source>
</evidence>
<dbReference type="PANTHER" id="PTHR20863:SF76">
    <property type="entry name" value="CARRIER DOMAIN-CONTAINING PROTEIN"/>
    <property type="match status" value="1"/>
</dbReference>
<keyword evidence="12" id="KW-1185">Reference proteome</keyword>
<dbReference type="GO" id="GO:0016020">
    <property type="term" value="C:membrane"/>
    <property type="evidence" value="ECO:0007669"/>
    <property type="project" value="GOC"/>
</dbReference>
<dbReference type="PROSITE" id="PS50075">
    <property type="entry name" value="CARRIER"/>
    <property type="match status" value="1"/>
</dbReference>
<protein>
    <recommendedName>
        <fullName evidence="7 8">Acyl carrier protein</fullName>
        <shortName evidence="7">ACP</shortName>
    </recommendedName>
</protein>
<evidence type="ECO:0000256" key="7">
    <source>
        <dbReference type="HAMAP-Rule" id="MF_01217"/>
    </source>
</evidence>
<feature type="modified residue" description="O-(pantetheine 4'-phosphoryl)serine" evidence="7">
    <location>
        <position position="36"/>
    </location>
</feature>
<dbReference type="STRING" id="36842.SAMN02194393_04644"/>
<comment type="subcellular location">
    <subcellularLocation>
        <location evidence="7">Cytoplasm</location>
    </subcellularLocation>
</comment>
<dbReference type="PANTHER" id="PTHR20863">
    <property type="entry name" value="ACYL CARRIER PROTEIN"/>
    <property type="match status" value="1"/>
</dbReference>
<evidence type="ECO:0000256" key="4">
    <source>
        <dbReference type="ARBA" id="ARBA00022832"/>
    </source>
</evidence>
<dbReference type="NCBIfam" id="NF002150">
    <property type="entry name" value="PRK00982.1-4"/>
    <property type="match status" value="1"/>
</dbReference>
<dbReference type="AlphaFoldDB" id="A0A1T5MG23"/>
<evidence type="ECO:0000313" key="12">
    <source>
        <dbReference type="Proteomes" id="UP000190285"/>
    </source>
</evidence>
<evidence type="ECO:0000256" key="8">
    <source>
        <dbReference type="NCBIfam" id="TIGR00517"/>
    </source>
</evidence>
<reference evidence="11 12" key="1">
    <citation type="submission" date="2017-02" db="EMBL/GenBank/DDBJ databases">
        <authorList>
            <person name="Peterson S.W."/>
        </authorList>
    </citation>
    <scope>NUCLEOTIDE SEQUENCE [LARGE SCALE GENOMIC DNA]</scope>
    <source>
        <strain evidence="11 12">M1</strain>
    </source>
</reference>
<keyword evidence="2 7" id="KW-0444">Lipid biosynthesis</keyword>
<organism evidence="11 12">
    <name type="scientific">Maledivibacter halophilus</name>
    <dbReference type="NCBI Taxonomy" id="36842"/>
    <lineage>
        <taxon>Bacteria</taxon>
        <taxon>Bacillati</taxon>
        <taxon>Bacillota</taxon>
        <taxon>Clostridia</taxon>
        <taxon>Peptostreptococcales</taxon>
        <taxon>Caminicellaceae</taxon>
        <taxon>Maledivibacter</taxon>
    </lineage>
</organism>
<dbReference type="GO" id="GO:0000035">
    <property type="term" value="F:acyl binding"/>
    <property type="evidence" value="ECO:0007669"/>
    <property type="project" value="TreeGrafter"/>
</dbReference>
<evidence type="ECO:0000256" key="1">
    <source>
        <dbReference type="ARBA" id="ARBA00022450"/>
    </source>
</evidence>
<dbReference type="GO" id="GO:0000036">
    <property type="term" value="F:acyl carrier activity"/>
    <property type="evidence" value="ECO:0007669"/>
    <property type="project" value="UniProtKB-UniRule"/>
</dbReference>
<dbReference type="OrthoDB" id="9804551at2"/>
<evidence type="ECO:0000259" key="10">
    <source>
        <dbReference type="PROSITE" id="PS50075"/>
    </source>
</evidence>
<proteinExistence type="inferred from homology"/>
<dbReference type="RefSeq" id="WP_079495071.1">
    <property type="nucleotide sequence ID" value="NZ_FUZT01000015.1"/>
</dbReference>
<name>A0A1T5MG23_9FIRM</name>
<dbReference type="HAMAP" id="MF_01217">
    <property type="entry name" value="Acyl_carrier"/>
    <property type="match status" value="1"/>
</dbReference>
<dbReference type="Gene3D" id="1.10.1200.10">
    <property type="entry name" value="ACP-like"/>
    <property type="match status" value="1"/>
</dbReference>
<comment type="function">
    <text evidence="7 9">Carrier of the growing fatty acid chain in fatty acid biosynthesis.</text>
</comment>
<keyword evidence="4 7" id="KW-0276">Fatty acid metabolism</keyword>